<dbReference type="Gene3D" id="3.60.10.10">
    <property type="entry name" value="Endonuclease/exonuclease/phosphatase"/>
    <property type="match status" value="1"/>
</dbReference>
<organism evidence="2 4">
    <name type="scientific">Aliarcobacter trophiarum LMG 25534</name>
    <dbReference type="NCBI Taxonomy" id="1032241"/>
    <lineage>
        <taxon>Bacteria</taxon>
        <taxon>Pseudomonadati</taxon>
        <taxon>Campylobacterota</taxon>
        <taxon>Epsilonproteobacteria</taxon>
        <taxon>Campylobacterales</taxon>
        <taxon>Arcobacteraceae</taxon>
        <taxon>Aliarcobacter</taxon>
    </lineage>
</organism>
<dbReference type="EMBL" id="CP031367">
    <property type="protein sequence ID" value="AXK48951.1"/>
    <property type="molecule type" value="Genomic_DNA"/>
</dbReference>
<evidence type="ECO:0000313" key="3">
    <source>
        <dbReference type="EMBL" id="RXJ92682.1"/>
    </source>
</evidence>
<evidence type="ECO:0000313" key="5">
    <source>
        <dbReference type="Proteomes" id="UP000289132"/>
    </source>
</evidence>
<dbReference type="EMBL" id="PDKD01000002">
    <property type="protein sequence ID" value="RXJ92682.1"/>
    <property type="molecule type" value="Genomic_DNA"/>
</dbReference>
<keyword evidence="2" id="KW-0255">Endonuclease</keyword>
<name>A0AAD0QK88_9BACT</name>
<keyword evidence="5" id="KW-1185">Reference proteome</keyword>
<reference evidence="2 4" key="2">
    <citation type="submission" date="2018-07" db="EMBL/GenBank/DDBJ databases">
        <title>Complete genome of the Arcobacter trophiarum type strain LMG 25534.</title>
        <authorList>
            <person name="Miller W.G."/>
            <person name="Yee E."/>
        </authorList>
    </citation>
    <scope>NUCLEOTIDE SEQUENCE [LARGE SCALE GENOMIC DNA]</scope>
    <source>
        <strain evidence="2 4">LMG 25534</strain>
    </source>
</reference>
<dbReference type="PANTHER" id="PTHR42834:SF1">
    <property type="entry name" value="ENDONUCLEASE_EXONUCLEASE_PHOSPHATASE FAMILY PROTEIN (AFU_ORTHOLOGUE AFUA_3G09210)"/>
    <property type="match status" value="1"/>
</dbReference>
<dbReference type="SUPFAM" id="SSF56219">
    <property type="entry name" value="DNase I-like"/>
    <property type="match status" value="1"/>
</dbReference>
<keyword evidence="2" id="KW-0378">Hydrolase</keyword>
<evidence type="ECO:0000313" key="4">
    <source>
        <dbReference type="Proteomes" id="UP000254504"/>
    </source>
</evidence>
<evidence type="ECO:0000313" key="2">
    <source>
        <dbReference type="EMBL" id="AXK48951.1"/>
    </source>
</evidence>
<sequence length="523" mass="61337">MYKYLIIFLFSIILNAQNLKIASYNVENFFDLNHDKTEYNEYIPNSKSLWNQRAFDIKLKNILKVIEDLDADIIALQEIENEKLIKLLKQKLPKYSYYSFSKYPNSAIGLGFLSKIPIKNSQNLNVKFQKATYRPILETTFKLDDIEFKVFNNHWPSKKASESYRVKYAKTLFDRLKELSKDYPYILLGDFNSNYNELQTFRNTQKLNTTAGITGINHILNTTIDDKFVILDDINSFNKKVHYNLWLELPINERFSTKFRDENNTPDNMIISSSLVNNNGLYYVKDSFSVFKPIYLFEKNHIQRWKMSENRDEKIHKGEGFSDHLPIFALFSTKKSKNNIKSDKSIEKESTISSLYNKEKLIFPIFLENIIVLYKSGDKAIIKQKNNRAIYIFQGAKDLQQGFSYNIQVNQIYDFYGLKEIKDFNILKENSNIKDYKELFLDGSKIDIFDFKYENEIITNLKGFISKGKLQINGGKTIKLFAKDKNILPKDGTTIEIINAQLGSFKGNMQIIFHTKDDYKELK</sequence>
<accession>A0AAD0QK88</accession>
<feature type="domain" description="Endonuclease/exonuclease/phosphatase" evidence="1">
    <location>
        <begin position="21"/>
        <end position="198"/>
    </location>
</feature>
<dbReference type="InterPro" id="IPR036691">
    <property type="entry name" value="Endo/exonu/phosph_ase_sf"/>
</dbReference>
<dbReference type="RefSeq" id="WP_115428456.1">
    <property type="nucleotide sequence ID" value="NZ_CP031367.1"/>
</dbReference>
<dbReference type="InterPro" id="IPR005135">
    <property type="entry name" value="Endo/exonuclease/phosphatase"/>
</dbReference>
<dbReference type="KEGG" id="atp:ATR_1088"/>
<dbReference type="GO" id="GO:0004519">
    <property type="term" value="F:endonuclease activity"/>
    <property type="evidence" value="ECO:0007669"/>
    <property type="project" value="UniProtKB-KW"/>
</dbReference>
<reference evidence="3 5" key="1">
    <citation type="submission" date="2017-10" db="EMBL/GenBank/DDBJ databases">
        <title>Genomics of the genus Arcobacter.</title>
        <authorList>
            <person name="Perez-Cataluna A."/>
            <person name="Figueras M.J."/>
        </authorList>
    </citation>
    <scope>NUCLEOTIDE SEQUENCE [LARGE SCALE GENOMIC DNA]</scope>
    <source>
        <strain evidence="3 5">LMG 25534</strain>
    </source>
</reference>
<keyword evidence="2" id="KW-0540">Nuclease</keyword>
<protein>
    <submittedName>
        <fullName evidence="2 3">Endonuclease</fullName>
    </submittedName>
</protein>
<dbReference type="Proteomes" id="UP000289132">
    <property type="component" value="Unassembled WGS sequence"/>
</dbReference>
<dbReference type="PANTHER" id="PTHR42834">
    <property type="entry name" value="ENDONUCLEASE/EXONUCLEASE/PHOSPHATASE FAMILY PROTEIN (AFU_ORTHOLOGUE AFUA_3G09210)"/>
    <property type="match status" value="1"/>
</dbReference>
<dbReference type="Pfam" id="PF19580">
    <property type="entry name" value="Exo_endo_phos_3"/>
    <property type="match status" value="1"/>
</dbReference>
<dbReference type="Proteomes" id="UP000254504">
    <property type="component" value="Chromosome"/>
</dbReference>
<evidence type="ECO:0000259" key="1">
    <source>
        <dbReference type="Pfam" id="PF19580"/>
    </source>
</evidence>
<dbReference type="AlphaFoldDB" id="A0AAD0QK88"/>
<gene>
    <name evidence="2" type="ORF">ATR_1088</name>
    <name evidence="3" type="ORF">CRU87_02565</name>
</gene>
<proteinExistence type="predicted"/>